<dbReference type="AlphaFoldDB" id="A0A8J6C815"/>
<sequence length="415" mass="44075">MLCAMPRVALLVGALVAGGARGARVLARPASAMTPRASARMAATNAPAGSLQALCEVSKSACDAVEPMLKKFYDKISTNGRTAEACEKKKADATFFTIADGILQHMFVSHLFAGNKFAHIVGEEDSSVINIATKPYFVDELEVPEEFEQIIDETLARVRALAATISDSAYRDITAFVDPIDGTREFALGQGDKVTVLLGFNDRDGRPCAGIMYRPLTAPVTWAAGALSEGYKAGVLDHAATPNPTGCLITDGKVSPFIAKTIEELGYNLVPSLASGNRAMMLLEGKAGYYIRDTGGFALWDTSGPQACIEAYGGTMAKLPAFLEDGALVTYTHLKSEKNLDFVPGAVMLSLTNAKVKSEYDRTKDTPARLEQVNAYVCCAGLVAASPDNTAEGTMAKLRSAMLKVAADGNPPYYT</sequence>
<evidence type="ECO:0000313" key="5">
    <source>
        <dbReference type="EMBL" id="KAG8461496.1"/>
    </source>
</evidence>
<protein>
    <recommendedName>
        <fullName evidence="2">3'(2'),5'-bisphosphate nucleotidase</fullName>
        <ecNumber evidence="2">3.1.3.7</ecNumber>
    </recommendedName>
</protein>
<dbReference type="Proteomes" id="UP000751190">
    <property type="component" value="Unassembled WGS sequence"/>
</dbReference>
<gene>
    <name evidence="5" type="ORF">KFE25_001100</name>
</gene>
<dbReference type="GO" id="GO:0008441">
    <property type="term" value="F:3'(2'),5'-bisphosphate nucleotidase activity"/>
    <property type="evidence" value="ECO:0007669"/>
    <property type="project" value="UniProtKB-EC"/>
</dbReference>
<accession>A0A8J6C815</accession>
<dbReference type="GO" id="GO:0046872">
    <property type="term" value="F:metal ion binding"/>
    <property type="evidence" value="ECO:0007669"/>
    <property type="project" value="UniProtKB-KW"/>
</dbReference>
<feature type="binding site" evidence="3">
    <location>
        <position position="123"/>
    </location>
    <ligand>
        <name>Mg(2+)</name>
        <dbReference type="ChEBI" id="CHEBI:18420"/>
        <label>1</label>
        <note>catalytic</note>
    </ligand>
</feature>
<keyword evidence="6" id="KW-1185">Reference proteome</keyword>
<feature type="binding site" evidence="3">
    <location>
        <position position="180"/>
    </location>
    <ligand>
        <name>Mg(2+)</name>
        <dbReference type="ChEBI" id="CHEBI:18420"/>
        <label>1</label>
        <note>catalytic</note>
    </ligand>
</feature>
<keyword evidence="3" id="KW-0479">Metal-binding</keyword>
<feature type="binding site" evidence="3">
    <location>
        <position position="301"/>
    </location>
    <ligand>
        <name>Mg(2+)</name>
        <dbReference type="ChEBI" id="CHEBI:18420"/>
        <label>1</label>
        <note>catalytic</note>
    </ligand>
</feature>
<feature type="chain" id="PRO_5035267449" description="3'(2'),5'-bisphosphate nucleotidase" evidence="4">
    <location>
        <begin position="23"/>
        <end position="415"/>
    </location>
</feature>
<feature type="binding site" evidence="3">
    <location>
        <position position="181"/>
    </location>
    <ligand>
        <name>Mg(2+)</name>
        <dbReference type="ChEBI" id="CHEBI:18420"/>
        <label>1</label>
        <note>catalytic</note>
    </ligand>
</feature>
<dbReference type="InterPro" id="IPR050725">
    <property type="entry name" value="CysQ/Inositol_MonoPase"/>
</dbReference>
<comment type="similarity">
    <text evidence="1">Belongs to the inositol monophosphatase superfamily.</text>
</comment>
<proteinExistence type="inferred from homology"/>
<dbReference type="SUPFAM" id="SSF56655">
    <property type="entry name" value="Carbohydrate phosphatase"/>
    <property type="match status" value="1"/>
</dbReference>
<keyword evidence="4" id="KW-0732">Signal</keyword>
<evidence type="ECO:0000256" key="1">
    <source>
        <dbReference type="ARBA" id="ARBA00009759"/>
    </source>
</evidence>
<comment type="caution">
    <text evidence="5">The sequence shown here is derived from an EMBL/GenBank/DDBJ whole genome shotgun (WGS) entry which is preliminary data.</text>
</comment>
<name>A0A8J6C815_DIALT</name>
<comment type="cofactor">
    <cofactor evidence="3">
        <name>Mg(2+)</name>
        <dbReference type="ChEBI" id="CHEBI:18420"/>
    </cofactor>
</comment>
<dbReference type="OrthoDB" id="10254945at2759"/>
<dbReference type="PANTHER" id="PTHR43028:SF5">
    <property type="entry name" value="3'(2'),5'-BISPHOSPHATE NUCLEOTIDASE 1"/>
    <property type="match status" value="1"/>
</dbReference>
<dbReference type="PANTHER" id="PTHR43028">
    <property type="entry name" value="3'(2'),5'-BISPHOSPHATE NUCLEOTIDASE 1"/>
    <property type="match status" value="1"/>
</dbReference>
<evidence type="ECO:0000256" key="2">
    <source>
        <dbReference type="ARBA" id="ARBA00012633"/>
    </source>
</evidence>
<feature type="signal peptide" evidence="4">
    <location>
        <begin position="1"/>
        <end position="22"/>
    </location>
</feature>
<dbReference type="EC" id="3.1.3.7" evidence="2"/>
<dbReference type="Pfam" id="PF00459">
    <property type="entry name" value="Inositol_P"/>
    <property type="match status" value="1"/>
</dbReference>
<organism evidence="5 6">
    <name type="scientific">Diacronema lutheri</name>
    <name type="common">Unicellular marine alga</name>
    <name type="synonym">Monochrysis lutheri</name>
    <dbReference type="NCBI Taxonomy" id="2081491"/>
    <lineage>
        <taxon>Eukaryota</taxon>
        <taxon>Haptista</taxon>
        <taxon>Haptophyta</taxon>
        <taxon>Pavlovophyceae</taxon>
        <taxon>Pavlovales</taxon>
        <taxon>Pavlovaceae</taxon>
        <taxon>Diacronema</taxon>
    </lineage>
</organism>
<dbReference type="Gene3D" id="3.30.540.10">
    <property type="entry name" value="Fructose-1,6-Bisphosphatase, subunit A, domain 1"/>
    <property type="match status" value="1"/>
</dbReference>
<dbReference type="EMBL" id="JAGTXO010000025">
    <property type="protein sequence ID" value="KAG8461496.1"/>
    <property type="molecule type" value="Genomic_DNA"/>
</dbReference>
<evidence type="ECO:0000256" key="4">
    <source>
        <dbReference type="SAM" id="SignalP"/>
    </source>
</evidence>
<feature type="binding site" evidence="3">
    <location>
        <position position="178"/>
    </location>
    <ligand>
        <name>Mg(2+)</name>
        <dbReference type="ChEBI" id="CHEBI:18420"/>
        <label>1</label>
        <note>catalytic</note>
    </ligand>
</feature>
<evidence type="ECO:0000256" key="3">
    <source>
        <dbReference type="PIRSR" id="PIRSR600760-2"/>
    </source>
</evidence>
<evidence type="ECO:0000313" key="6">
    <source>
        <dbReference type="Proteomes" id="UP000751190"/>
    </source>
</evidence>
<dbReference type="InterPro" id="IPR000760">
    <property type="entry name" value="Inositol_monophosphatase-like"/>
</dbReference>
<dbReference type="Gene3D" id="3.40.190.80">
    <property type="match status" value="1"/>
</dbReference>
<keyword evidence="3" id="KW-0460">Magnesium</keyword>
<reference evidence="5" key="1">
    <citation type="submission" date="2021-05" db="EMBL/GenBank/DDBJ databases">
        <title>The genome of the haptophyte Pavlova lutheri (Diacronema luteri, Pavlovales) - a model for lipid biosynthesis in eukaryotic algae.</title>
        <authorList>
            <person name="Hulatt C.J."/>
            <person name="Posewitz M.C."/>
        </authorList>
    </citation>
    <scope>NUCLEOTIDE SEQUENCE</scope>
    <source>
        <strain evidence="5">NIVA-4/92</strain>
    </source>
</reference>